<sequence>MIWCLKYRRNVLARS</sequence>
<organism evidence="1 2">
    <name type="scientific">Campylobacter hyointestinalis</name>
    <dbReference type="NCBI Taxonomy" id="198"/>
    <lineage>
        <taxon>Bacteria</taxon>
        <taxon>Pseudomonadati</taxon>
        <taxon>Campylobacterota</taxon>
        <taxon>Epsilonproteobacteria</taxon>
        <taxon>Campylobacterales</taxon>
        <taxon>Campylobacteraceae</taxon>
        <taxon>Campylobacter</taxon>
    </lineage>
</organism>
<evidence type="ECO:0000313" key="2">
    <source>
        <dbReference type="Proteomes" id="UP000321812"/>
    </source>
</evidence>
<gene>
    <name evidence="1" type="ORF">YZ82_07540</name>
</gene>
<accession>A0A562XA48</accession>
<evidence type="ECO:0000313" key="1">
    <source>
        <dbReference type="EMBL" id="TWO19018.1"/>
    </source>
</evidence>
<protein>
    <submittedName>
        <fullName evidence="1">Uncharacterized protein</fullName>
    </submittedName>
</protein>
<comment type="caution">
    <text evidence="1">The sequence shown here is derived from an EMBL/GenBank/DDBJ whole genome shotgun (WGS) entry which is preliminary data.</text>
</comment>
<dbReference type="EMBL" id="VOAP01000025">
    <property type="protein sequence ID" value="TWO19018.1"/>
    <property type="molecule type" value="Genomic_DNA"/>
</dbReference>
<proteinExistence type="predicted"/>
<dbReference type="Proteomes" id="UP000321812">
    <property type="component" value="Unassembled WGS sequence"/>
</dbReference>
<reference evidence="1 2" key="1">
    <citation type="submission" date="2019-07" db="EMBL/GenBank/DDBJ databases">
        <title>Rapid identification of Enteric Bacteria from Whole Genome Sequences (WGS) using Average Nucleotide Identity (ANI).</title>
        <authorList>
            <person name="Lane C."/>
        </authorList>
    </citation>
    <scope>NUCLEOTIDE SEQUENCE [LARGE SCALE GENOMIC DNA]</scope>
    <source>
        <strain evidence="1 2">D2411</strain>
    </source>
</reference>
<name>A0A562XA48_CAMHY</name>